<evidence type="ECO:0000313" key="1">
    <source>
        <dbReference type="EMBL" id="QEE16045.2"/>
    </source>
</evidence>
<proteinExistence type="predicted"/>
<sequence length="60" mass="7165">MKHYQIKRIMMQFIIIFTTHTTHFNPFLNMNVTYKKFKAFIASEKILDGHYKPSLTGRSV</sequence>
<evidence type="ECO:0000313" key="2">
    <source>
        <dbReference type="Proteomes" id="UP000321408"/>
    </source>
</evidence>
<dbReference type="AlphaFoldDB" id="A0A5B9DAP8"/>
<protein>
    <submittedName>
        <fullName evidence="1">Uncharacterized protein</fullName>
    </submittedName>
</protein>
<gene>
    <name evidence="1" type="ORF">DSAG12_01873</name>
</gene>
<dbReference type="KEGG" id="psyt:DSAG12_01873"/>
<keyword evidence="2" id="KW-1185">Reference proteome</keyword>
<reference evidence="1 2" key="1">
    <citation type="journal article" date="2020" name="Nature">
        <title>Isolation of an archaeon at the prokaryote-eukaryote interface.</title>
        <authorList>
            <person name="Imachi H."/>
            <person name="Nobu M.K."/>
            <person name="Nakahara N."/>
            <person name="Morono Y."/>
            <person name="Ogawara M."/>
            <person name="Takaki Y."/>
            <person name="Takano Y."/>
            <person name="Uematsu K."/>
            <person name="Ikuta T."/>
            <person name="Ito M."/>
            <person name="Matsui Y."/>
            <person name="Miyazaki M."/>
            <person name="Murata K."/>
            <person name="Saito Y."/>
            <person name="Sakai S."/>
            <person name="Song C."/>
            <person name="Tasumi E."/>
            <person name="Yamanaka Y."/>
            <person name="Yamaguchi T."/>
            <person name="Kamagata Y."/>
            <person name="Tamaki H."/>
            <person name="Takai K."/>
        </authorList>
    </citation>
    <scope>NUCLEOTIDE SEQUENCE [LARGE SCALE GENOMIC DNA]</scope>
    <source>
        <strain evidence="1 2">MK-D1</strain>
    </source>
</reference>
<organism evidence="1 2">
    <name type="scientific">Promethearchaeum syntrophicum</name>
    <dbReference type="NCBI Taxonomy" id="2594042"/>
    <lineage>
        <taxon>Archaea</taxon>
        <taxon>Promethearchaeati</taxon>
        <taxon>Promethearchaeota</taxon>
        <taxon>Promethearchaeia</taxon>
        <taxon>Promethearchaeales</taxon>
        <taxon>Promethearchaeaceae</taxon>
        <taxon>Promethearchaeum</taxon>
    </lineage>
</organism>
<accession>A0A5B9DAP8</accession>
<name>A0A5B9DAP8_9ARCH</name>
<dbReference type="Proteomes" id="UP000321408">
    <property type="component" value="Chromosome"/>
</dbReference>
<reference evidence="1 2" key="2">
    <citation type="journal article" date="2024" name="Int. J. Syst. Evol. Microbiol.">
        <title>Promethearchaeum syntrophicum gen. nov., sp. nov., an anaerobic, obligately syntrophic archaeon, the first isolate of the lineage 'Asgard' archaea, and proposal of the new archaeal phylum Promethearchaeota phyl. nov. and kingdom Promethearchaeati regn. nov.</title>
        <authorList>
            <person name="Imachi H."/>
            <person name="Nobu M.K."/>
            <person name="Kato S."/>
            <person name="Takaki Y."/>
            <person name="Miyazaki M."/>
            <person name="Miyata M."/>
            <person name="Ogawara M."/>
            <person name="Saito Y."/>
            <person name="Sakai S."/>
            <person name="Tahara Y.O."/>
            <person name="Takano Y."/>
            <person name="Tasumi E."/>
            <person name="Uematsu K."/>
            <person name="Yoshimura T."/>
            <person name="Itoh T."/>
            <person name="Ohkuma M."/>
            <person name="Takai K."/>
        </authorList>
    </citation>
    <scope>NUCLEOTIDE SEQUENCE [LARGE SCALE GENOMIC DNA]</scope>
    <source>
        <strain evidence="1 2">MK-D1</strain>
    </source>
</reference>
<dbReference type="EMBL" id="CP042905">
    <property type="protein sequence ID" value="QEE16045.2"/>
    <property type="molecule type" value="Genomic_DNA"/>
</dbReference>